<evidence type="ECO:0000313" key="4">
    <source>
        <dbReference type="Proteomes" id="UP000504636"/>
    </source>
</evidence>
<dbReference type="AlphaFoldDB" id="A0A6A6Z349"/>
<feature type="transmembrane region" description="Helical" evidence="2">
    <location>
        <begin position="20"/>
        <end position="40"/>
    </location>
</feature>
<organism evidence="3">
    <name type="scientific">Mytilinidion resinicola</name>
    <dbReference type="NCBI Taxonomy" id="574789"/>
    <lineage>
        <taxon>Eukaryota</taxon>
        <taxon>Fungi</taxon>
        <taxon>Dikarya</taxon>
        <taxon>Ascomycota</taxon>
        <taxon>Pezizomycotina</taxon>
        <taxon>Dothideomycetes</taxon>
        <taxon>Pleosporomycetidae</taxon>
        <taxon>Mytilinidiales</taxon>
        <taxon>Mytilinidiaceae</taxon>
        <taxon>Mytilinidion</taxon>
    </lineage>
</organism>
<keyword evidence="2" id="KW-0472">Membrane</keyword>
<evidence type="ECO:0000313" key="3">
    <source>
        <dbReference type="EMBL" id="KAF2815561.1"/>
    </source>
</evidence>
<reference evidence="3 5" key="1">
    <citation type="journal article" date="2020" name="Stud. Mycol.">
        <title>101 Dothideomycetes genomes: a test case for predicting lifestyles and emergence of pathogens.</title>
        <authorList>
            <person name="Haridas S."/>
            <person name="Albert R."/>
            <person name="Binder M."/>
            <person name="Bloem J."/>
            <person name="Labutti K."/>
            <person name="Salamov A."/>
            <person name="Andreopoulos B."/>
            <person name="Baker S."/>
            <person name="Barry K."/>
            <person name="Bills G."/>
            <person name="Bluhm B."/>
            <person name="Cannon C."/>
            <person name="Castanera R."/>
            <person name="Culley D."/>
            <person name="Daum C."/>
            <person name="Ezra D."/>
            <person name="Gonzalez J."/>
            <person name="Henrissat B."/>
            <person name="Kuo A."/>
            <person name="Liang C."/>
            <person name="Lipzen A."/>
            <person name="Lutzoni F."/>
            <person name="Magnuson J."/>
            <person name="Mondo S."/>
            <person name="Nolan M."/>
            <person name="Ohm R."/>
            <person name="Pangilinan J."/>
            <person name="Park H.-J."/>
            <person name="Ramirez L."/>
            <person name="Alfaro M."/>
            <person name="Sun H."/>
            <person name="Tritt A."/>
            <person name="Yoshinaga Y."/>
            <person name="Zwiers L.-H."/>
            <person name="Turgeon B."/>
            <person name="Goodwin S."/>
            <person name="Spatafora J."/>
            <person name="Crous P."/>
            <person name="Grigoriev I."/>
        </authorList>
    </citation>
    <scope>NUCLEOTIDE SEQUENCE</scope>
    <source>
        <strain evidence="3 5">CBS 304.34</strain>
    </source>
</reference>
<feature type="region of interest" description="Disordered" evidence="1">
    <location>
        <begin position="52"/>
        <end position="90"/>
    </location>
</feature>
<dbReference type="EMBL" id="MU003694">
    <property type="protein sequence ID" value="KAF2815561.1"/>
    <property type="molecule type" value="Genomic_DNA"/>
</dbReference>
<evidence type="ECO:0000256" key="1">
    <source>
        <dbReference type="SAM" id="MobiDB-lite"/>
    </source>
</evidence>
<gene>
    <name evidence="3 5" type="ORF">BDZ99DRAFT_198533</name>
</gene>
<dbReference type="Proteomes" id="UP000504636">
    <property type="component" value="Unplaced"/>
</dbReference>
<dbReference type="OrthoDB" id="10345654at2759"/>
<evidence type="ECO:0000313" key="5">
    <source>
        <dbReference type="RefSeq" id="XP_033582525.1"/>
    </source>
</evidence>
<evidence type="ECO:0000256" key="2">
    <source>
        <dbReference type="SAM" id="Phobius"/>
    </source>
</evidence>
<proteinExistence type="predicted"/>
<name>A0A6A6Z349_9PEZI</name>
<sequence length="114" mass="12526">MPTPTPNPFFFTESRLSRCLFSIGDAITSAVIGAMCVGFVKRFLNTKVETEKSQPYKPIIPGKSTKRPTPGVTELPAQDPDPSALPARSTKRRPVLPALDILEINAEFIKDIQI</sequence>
<keyword evidence="2" id="KW-1133">Transmembrane helix</keyword>
<reference evidence="5" key="2">
    <citation type="submission" date="2020-04" db="EMBL/GenBank/DDBJ databases">
        <authorList>
            <consortium name="NCBI Genome Project"/>
        </authorList>
    </citation>
    <scope>NUCLEOTIDE SEQUENCE</scope>
    <source>
        <strain evidence="5">CBS 304.34</strain>
    </source>
</reference>
<protein>
    <submittedName>
        <fullName evidence="3 5">Uncharacterized protein</fullName>
    </submittedName>
</protein>
<reference evidence="5" key="3">
    <citation type="submission" date="2025-04" db="UniProtKB">
        <authorList>
            <consortium name="RefSeq"/>
        </authorList>
    </citation>
    <scope>IDENTIFICATION</scope>
    <source>
        <strain evidence="5">CBS 304.34</strain>
    </source>
</reference>
<keyword evidence="2" id="KW-0812">Transmembrane</keyword>
<accession>A0A6A6Z349</accession>
<keyword evidence="4" id="KW-1185">Reference proteome</keyword>
<dbReference type="GeneID" id="54454113"/>
<dbReference type="RefSeq" id="XP_033582525.1">
    <property type="nucleotide sequence ID" value="XM_033713220.1"/>
</dbReference>